<dbReference type="PANTHER" id="PTHR46791:SF13">
    <property type="entry name" value="CLR5 DOMAIN-CONTAINING PROTEIN"/>
    <property type="match status" value="1"/>
</dbReference>
<comment type="caution">
    <text evidence="1">The sequence shown here is derived from an EMBL/GenBank/DDBJ whole genome shotgun (WGS) entry which is preliminary data.</text>
</comment>
<evidence type="ECO:0000313" key="2">
    <source>
        <dbReference type="Proteomes" id="UP001186944"/>
    </source>
</evidence>
<dbReference type="Proteomes" id="UP001186944">
    <property type="component" value="Unassembled WGS sequence"/>
</dbReference>
<dbReference type="PANTHER" id="PTHR46791">
    <property type="entry name" value="EXPRESSED PROTEIN"/>
    <property type="match status" value="1"/>
</dbReference>
<evidence type="ECO:0000313" key="1">
    <source>
        <dbReference type="EMBL" id="KAK3083418.1"/>
    </source>
</evidence>
<accession>A0AA89BV37</accession>
<keyword evidence="2" id="KW-1185">Reference proteome</keyword>
<proteinExistence type="predicted"/>
<sequence length="171" mass="19976">MTVLREIDPIGVEMRRRRRINRRVYSSIGANHVWHVDGYSVLRCSFRDNQIMVVKLRRSEVIRRSKLVKKQTCGKADDAKKRSHYAKMRGNFASSHRSFALYDKLKPFGFSIHGCIDGYCIRYCFMPVIQKDLDDLLEQWNDHYVSQSRQSVCPAGRPNIIHQLSSEKGNE</sequence>
<protein>
    <submittedName>
        <fullName evidence="1">Uncharacterized protein</fullName>
    </submittedName>
</protein>
<name>A0AA89BV37_PINIB</name>
<gene>
    <name evidence="1" type="ORF">FSP39_022125</name>
</gene>
<dbReference type="AlphaFoldDB" id="A0AA89BV37"/>
<dbReference type="EMBL" id="VSWD01000014">
    <property type="protein sequence ID" value="KAK3083418.1"/>
    <property type="molecule type" value="Genomic_DNA"/>
</dbReference>
<reference evidence="1" key="1">
    <citation type="submission" date="2019-08" db="EMBL/GenBank/DDBJ databases">
        <title>The improved chromosome-level genome for the pearl oyster Pinctada fucata martensii using PacBio sequencing and Hi-C.</title>
        <authorList>
            <person name="Zheng Z."/>
        </authorList>
    </citation>
    <scope>NUCLEOTIDE SEQUENCE</scope>
    <source>
        <strain evidence="1">ZZ-2019</strain>
        <tissue evidence="1">Adductor muscle</tissue>
    </source>
</reference>
<organism evidence="1 2">
    <name type="scientific">Pinctada imbricata</name>
    <name type="common">Atlantic pearl-oyster</name>
    <name type="synonym">Pinctada martensii</name>
    <dbReference type="NCBI Taxonomy" id="66713"/>
    <lineage>
        <taxon>Eukaryota</taxon>
        <taxon>Metazoa</taxon>
        <taxon>Spiralia</taxon>
        <taxon>Lophotrochozoa</taxon>
        <taxon>Mollusca</taxon>
        <taxon>Bivalvia</taxon>
        <taxon>Autobranchia</taxon>
        <taxon>Pteriomorphia</taxon>
        <taxon>Pterioida</taxon>
        <taxon>Pterioidea</taxon>
        <taxon>Pteriidae</taxon>
        <taxon>Pinctada</taxon>
    </lineage>
</organism>